<dbReference type="InterPro" id="IPR012334">
    <property type="entry name" value="Pectin_lyas_fold"/>
</dbReference>
<evidence type="ECO:0000313" key="5">
    <source>
        <dbReference type="Proteomes" id="UP000183788"/>
    </source>
</evidence>
<evidence type="ECO:0000313" key="3">
    <source>
        <dbReference type="EMBL" id="SFW52582.1"/>
    </source>
</evidence>
<organism evidence="3 5">
    <name type="scientific">Chitinophaga sancti</name>
    <dbReference type="NCBI Taxonomy" id="1004"/>
    <lineage>
        <taxon>Bacteria</taxon>
        <taxon>Pseudomonadati</taxon>
        <taxon>Bacteroidota</taxon>
        <taxon>Chitinophagia</taxon>
        <taxon>Chitinophagales</taxon>
        <taxon>Chitinophagaceae</taxon>
        <taxon>Chitinophaga</taxon>
    </lineage>
</organism>
<dbReference type="Pfam" id="PF19815">
    <property type="entry name" value="DUF6298"/>
    <property type="match status" value="1"/>
</dbReference>
<dbReference type="SUPFAM" id="SSF51126">
    <property type="entry name" value="Pectin lyase-like"/>
    <property type="match status" value="1"/>
</dbReference>
<reference evidence="4 6" key="2">
    <citation type="submission" date="2023-11" db="EMBL/GenBank/DDBJ databases">
        <title>MicrobeMod: A computational toolkit for identifying prokaryotic methylation and restriction-modification with nanopore sequencing.</title>
        <authorList>
            <person name="Crits-Christoph A."/>
            <person name="Kang S.C."/>
            <person name="Lee H."/>
            <person name="Ostrov N."/>
        </authorList>
    </citation>
    <scope>NUCLEOTIDE SEQUENCE [LARGE SCALE GENOMIC DNA]</scope>
    <source>
        <strain evidence="4 6">ATCC 23090</strain>
    </source>
</reference>
<feature type="chain" id="PRO_5012362935" evidence="1">
    <location>
        <begin position="20"/>
        <end position="1004"/>
    </location>
</feature>
<sequence length="1004" mass="111190">MKNKLLWTLACGLTLTAGAQQKIQPPVSVGKEGHLVYTPDALGNRVPDYSYCGYLAGDSAIPDLPARIVVPVGGDIQAALDQVAAAGGGAVVLNKGTYQVWGTLHIRNSHVVLRGSGPETILFAAGTDRAPLIRIWGVHNKQYQTPVNIIDAYVPVNATTITVAQAGFKRGDRVEITRPCTKAWITALGTEHFGGGITALGWKPGERVIHWDRKVLAVHGNQLTLDAPLTTALDTTYGIATVTAYEWPGQITHVGVENLRCIAAVDENRPKDEDHRWMGITIENATDSWVRQVSFEHFAGSAVAIWETAGRITVEDCISLAPVSETGGQRRNTFFTAGQQTLFQRIYAQYGYHDFGVGYCAAGPNAFVQCESRMPFSYSGTLDSWASGVLLDNVQVTGQALGFPDRGQDGQGAGWSAANSMLWQCAAAKIICPAPPGAMNWSFGAWAQFQGNGYWNSSNEYVNPRSLYYAQLADRLGKDVSDRARLMPATSEASSSPSPQQAAELIAQSKEPALTLQEWIRKQKPVIVNTQGIKVAAKKSEWVSYPPAAVIHIQQGKILDGAQLLTGGRHEEPWWRGGIRPEDAKEAVPALTRFVPGRIGTGFTDDIDSVASWMAQKNIIAFDHNYGLWYDRRRDDHERVLRIDGDVWPPFYELPFARSGEGTAWDGLSKYDVTKYNTWYWNRLQQFASKDRILIHENYFQHNIIEAGAHYADFPWRPANNVNNTGFPEPPPYAGGKRIFMAAQFYDTSHPVRRALHQAYIRQCLQNFDNYSNVIQLIGAEFTGPLHFVQFWVNTIDAYKKQHPSKNIIGLSTTKDVQDSILQNPAYSQVIDLIDIRYWHYQLDGKTYAPQGGQNLAPRQHARLLKPKKTSEEMVYKAVREYRDKYPGKAVIYSADSYDRFGWAVFMAGGSLPDIPKIDVPGFLKAAAGMQPVDLPGVMALKNAANEYIIYCNATAEISVETGVPGIARWIDAKDGHLISNKKISSFKFHNPQQSPAVLWISRK</sequence>
<proteinExistence type="predicted"/>
<feature type="signal peptide" evidence="1">
    <location>
        <begin position="1"/>
        <end position="19"/>
    </location>
</feature>
<keyword evidence="6" id="KW-1185">Reference proteome</keyword>
<dbReference type="EMBL" id="FPIZ01000006">
    <property type="protein sequence ID" value="SFW52582.1"/>
    <property type="molecule type" value="Genomic_DNA"/>
</dbReference>
<dbReference type="STRING" id="1004.SAMN05661012_02367"/>
<evidence type="ECO:0000313" key="6">
    <source>
        <dbReference type="Proteomes" id="UP001326715"/>
    </source>
</evidence>
<dbReference type="Proteomes" id="UP000183788">
    <property type="component" value="Unassembled WGS sequence"/>
</dbReference>
<accession>A0A1K1Q0E0</accession>
<reference evidence="3 5" key="1">
    <citation type="submission" date="2016-11" db="EMBL/GenBank/DDBJ databases">
        <authorList>
            <person name="Jaros S."/>
            <person name="Januszkiewicz K."/>
            <person name="Wedrychowicz H."/>
        </authorList>
    </citation>
    <scope>NUCLEOTIDE SEQUENCE [LARGE SCALE GENOMIC DNA]</scope>
    <source>
        <strain evidence="3 5">DSM 784</strain>
    </source>
</reference>
<keyword evidence="1" id="KW-0732">Signal</keyword>
<gene>
    <name evidence="3" type="ORF">SAMN05661012_02367</name>
    <name evidence="4" type="ORF">SR876_15575</name>
</gene>
<dbReference type="InterPro" id="IPR046265">
    <property type="entry name" value="DUF6298"/>
</dbReference>
<evidence type="ECO:0000259" key="2">
    <source>
        <dbReference type="Pfam" id="PF19815"/>
    </source>
</evidence>
<dbReference type="AlphaFoldDB" id="A0A1K1Q0E0"/>
<protein>
    <submittedName>
        <fullName evidence="4">DUF6298 domain-containing protein</fullName>
    </submittedName>
</protein>
<dbReference type="RefSeq" id="WP_072360159.1">
    <property type="nucleotide sequence ID" value="NZ_CP139972.1"/>
</dbReference>
<dbReference type="EMBL" id="CP140154">
    <property type="protein sequence ID" value="WQG92940.1"/>
    <property type="molecule type" value="Genomic_DNA"/>
</dbReference>
<dbReference type="Gene3D" id="2.160.20.10">
    <property type="entry name" value="Single-stranded right-handed beta-helix, Pectin lyase-like"/>
    <property type="match status" value="1"/>
</dbReference>
<dbReference type="InterPro" id="IPR011050">
    <property type="entry name" value="Pectin_lyase_fold/virulence"/>
</dbReference>
<feature type="domain" description="DUF6298" evidence="2">
    <location>
        <begin position="453"/>
        <end position="930"/>
    </location>
</feature>
<evidence type="ECO:0000313" key="4">
    <source>
        <dbReference type="EMBL" id="WQG92940.1"/>
    </source>
</evidence>
<name>A0A1K1Q0E0_9BACT</name>
<dbReference type="OrthoDB" id="5488826at2"/>
<evidence type="ECO:0000256" key="1">
    <source>
        <dbReference type="SAM" id="SignalP"/>
    </source>
</evidence>
<dbReference type="Proteomes" id="UP001326715">
    <property type="component" value="Chromosome"/>
</dbReference>